<protein>
    <submittedName>
        <fullName evidence="1">Uncharacterized protein</fullName>
    </submittedName>
</protein>
<dbReference type="AlphaFoldDB" id="A0AAV1U0S3"/>
<dbReference type="Proteomes" id="UP001162060">
    <property type="component" value="Unassembled WGS sequence"/>
</dbReference>
<sequence length="41" mass="4680">MEYIDTYPESGLLLGDMLRDHHKTGDTAKALVSIKKERFAE</sequence>
<organism evidence="1 2">
    <name type="scientific">Peronospora matthiolae</name>
    <dbReference type="NCBI Taxonomy" id="2874970"/>
    <lineage>
        <taxon>Eukaryota</taxon>
        <taxon>Sar</taxon>
        <taxon>Stramenopiles</taxon>
        <taxon>Oomycota</taxon>
        <taxon>Peronosporomycetes</taxon>
        <taxon>Peronosporales</taxon>
        <taxon>Peronosporaceae</taxon>
        <taxon>Peronospora</taxon>
    </lineage>
</organism>
<evidence type="ECO:0000313" key="1">
    <source>
        <dbReference type="EMBL" id="CAK7927067.1"/>
    </source>
</evidence>
<gene>
    <name evidence="1" type="ORF">PM001_LOCUS12217</name>
</gene>
<evidence type="ECO:0000313" key="2">
    <source>
        <dbReference type="Proteomes" id="UP001162060"/>
    </source>
</evidence>
<proteinExistence type="predicted"/>
<dbReference type="EMBL" id="CAKLBY020000106">
    <property type="protein sequence ID" value="CAK7927067.1"/>
    <property type="molecule type" value="Genomic_DNA"/>
</dbReference>
<accession>A0AAV1U0S3</accession>
<name>A0AAV1U0S3_9STRA</name>
<comment type="caution">
    <text evidence="1">The sequence shown here is derived from an EMBL/GenBank/DDBJ whole genome shotgun (WGS) entry which is preliminary data.</text>
</comment>
<reference evidence="1" key="1">
    <citation type="submission" date="2024-01" db="EMBL/GenBank/DDBJ databases">
        <authorList>
            <person name="Webb A."/>
        </authorList>
    </citation>
    <scope>NUCLEOTIDE SEQUENCE</scope>
    <source>
        <strain evidence="1">Pm1</strain>
    </source>
</reference>